<dbReference type="EMBL" id="BONQ01000082">
    <property type="protein sequence ID" value="GIG47282.1"/>
    <property type="molecule type" value="Genomic_DNA"/>
</dbReference>
<proteinExistence type="predicted"/>
<evidence type="ECO:0000256" key="1">
    <source>
        <dbReference type="SAM" id="MobiDB-lite"/>
    </source>
</evidence>
<protein>
    <submittedName>
        <fullName evidence="2">Uncharacterized protein</fullName>
    </submittedName>
</protein>
<name>A0A919PPC2_9ACTN</name>
<dbReference type="Proteomes" id="UP000660611">
    <property type="component" value="Unassembled WGS sequence"/>
</dbReference>
<feature type="compositionally biased region" description="Basic and acidic residues" evidence="1">
    <location>
        <begin position="81"/>
        <end position="94"/>
    </location>
</feature>
<evidence type="ECO:0000313" key="2">
    <source>
        <dbReference type="EMBL" id="GIG47282.1"/>
    </source>
</evidence>
<feature type="region of interest" description="Disordered" evidence="1">
    <location>
        <begin position="74"/>
        <end position="114"/>
    </location>
</feature>
<accession>A0A919PPC2</accession>
<feature type="compositionally biased region" description="Basic and acidic residues" evidence="1">
    <location>
        <begin position="103"/>
        <end position="114"/>
    </location>
</feature>
<dbReference type="AlphaFoldDB" id="A0A919PPC2"/>
<comment type="caution">
    <text evidence="2">The sequence shown here is derived from an EMBL/GenBank/DDBJ whole genome shotgun (WGS) entry which is preliminary data.</text>
</comment>
<organism evidence="2 3">
    <name type="scientific">Dactylosporangium siamense</name>
    <dbReference type="NCBI Taxonomy" id="685454"/>
    <lineage>
        <taxon>Bacteria</taxon>
        <taxon>Bacillati</taxon>
        <taxon>Actinomycetota</taxon>
        <taxon>Actinomycetes</taxon>
        <taxon>Micromonosporales</taxon>
        <taxon>Micromonosporaceae</taxon>
        <taxon>Dactylosporangium</taxon>
    </lineage>
</organism>
<keyword evidence="3" id="KW-1185">Reference proteome</keyword>
<evidence type="ECO:0000313" key="3">
    <source>
        <dbReference type="Proteomes" id="UP000660611"/>
    </source>
</evidence>
<reference evidence="2" key="1">
    <citation type="submission" date="2021-01" db="EMBL/GenBank/DDBJ databases">
        <title>Whole genome shotgun sequence of Dactylosporangium siamense NBRC 106093.</title>
        <authorList>
            <person name="Komaki H."/>
            <person name="Tamura T."/>
        </authorList>
    </citation>
    <scope>NUCLEOTIDE SEQUENCE</scope>
    <source>
        <strain evidence="2">NBRC 106093</strain>
    </source>
</reference>
<gene>
    <name evidence="2" type="ORF">Dsi01nite_053230</name>
</gene>
<sequence length="114" mass="12002">MTTKNVFSTIAARPAASWNMPTMIITIPAKAVKPLAHLGEEFPRPAPVSCCAPCSAMLGTPSTQAGAVQQVTPRVAPVSVHKPDGGRHPGKDGTGHTPAERFQPSERHRADSRA</sequence>